<dbReference type="OrthoDB" id="5487146at2"/>
<evidence type="ECO:0000313" key="2">
    <source>
        <dbReference type="EMBL" id="TWT30643.1"/>
    </source>
</evidence>
<accession>A0A5C5UYC8</accession>
<dbReference type="Proteomes" id="UP000318878">
    <property type="component" value="Unassembled WGS sequence"/>
</dbReference>
<dbReference type="InterPro" id="IPR054346">
    <property type="entry name" value="ARPP-2"/>
</dbReference>
<dbReference type="RefSeq" id="WP_146435250.1">
    <property type="nucleotide sequence ID" value="NZ_SJPF01000005.1"/>
</dbReference>
<proteinExistence type="predicted"/>
<evidence type="ECO:0000313" key="3">
    <source>
        <dbReference type="Proteomes" id="UP000318878"/>
    </source>
</evidence>
<gene>
    <name evidence="2" type="ORF">Enr8_41640</name>
</gene>
<dbReference type="Pfam" id="PF22549">
    <property type="entry name" value="ARPP-2"/>
    <property type="match status" value="1"/>
</dbReference>
<reference evidence="2 3" key="1">
    <citation type="submission" date="2019-02" db="EMBL/GenBank/DDBJ databases">
        <title>Deep-cultivation of Planctomycetes and their phenomic and genomic characterization uncovers novel biology.</title>
        <authorList>
            <person name="Wiegand S."/>
            <person name="Jogler M."/>
            <person name="Boedeker C."/>
            <person name="Pinto D."/>
            <person name="Vollmers J."/>
            <person name="Rivas-Marin E."/>
            <person name="Kohn T."/>
            <person name="Peeters S.H."/>
            <person name="Heuer A."/>
            <person name="Rast P."/>
            <person name="Oberbeckmann S."/>
            <person name="Bunk B."/>
            <person name="Jeske O."/>
            <person name="Meyerdierks A."/>
            <person name="Storesund J.E."/>
            <person name="Kallscheuer N."/>
            <person name="Luecker S."/>
            <person name="Lage O.M."/>
            <person name="Pohl T."/>
            <person name="Merkel B.J."/>
            <person name="Hornburger P."/>
            <person name="Mueller R.-W."/>
            <person name="Bruemmer F."/>
            <person name="Labrenz M."/>
            <person name="Spormann A.M."/>
            <person name="Op Den Camp H."/>
            <person name="Overmann J."/>
            <person name="Amann R."/>
            <person name="Jetten M.S.M."/>
            <person name="Mascher T."/>
            <person name="Medema M.H."/>
            <person name="Devos D.P."/>
            <person name="Kaster A.-K."/>
            <person name="Ovreas L."/>
            <person name="Rohde M."/>
            <person name="Galperin M.Y."/>
            <person name="Jogler C."/>
        </authorList>
    </citation>
    <scope>NUCLEOTIDE SEQUENCE [LARGE SCALE GENOMIC DNA]</scope>
    <source>
        <strain evidence="2 3">Enr8</strain>
    </source>
</reference>
<organism evidence="2 3">
    <name type="scientific">Blastopirellula retiformator</name>
    <dbReference type="NCBI Taxonomy" id="2527970"/>
    <lineage>
        <taxon>Bacteria</taxon>
        <taxon>Pseudomonadati</taxon>
        <taxon>Planctomycetota</taxon>
        <taxon>Planctomycetia</taxon>
        <taxon>Pirellulales</taxon>
        <taxon>Pirellulaceae</taxon>
        <taxon>Blastopirellula</taxon>
    </lineage>
</organism>
<keyword evidence="3" id="KW-1185">Reference proteome</keyword>
<protein>
    <recommendedName>
        <fullName evidence="1">ARG and Rhodanese-Phosphatase-superfamily-associated domain-containing protein</fullName>
    </recommendedName>
</protein>
<dbReference type="AlphaFoldDB" id="A0A5C5UYC8"/>
<evidence type="ECO:0000259" key="1">
    <source>
        <dbReference type="Pfam" id="PF22549"/>
    </source>
</evidence>
<name>A0A5C5UYC8_9BACT</name>
<dbReference type="EMBL" id="SJPF01000005">
    <property type="protein sequence ID" value="TWT30643.1"/>
    <property type="molecule type" value="Genomic_DNA"/>
</dbReference>
<feature type="domain" description="ARG and Rhodanese-Phosphatase-superfamily-associated" evidence="1">
    <location>
        <begin position="10"/>
        <end position="283"/>
    </location>
</feature>
<sequence>MTTTSTLPWNGLEMAPPQVLGGVRIVPLLRKTIREDLRLTRRVYTEDVAIVEVDRRTSYVSFVPHGLVANWTEDGGAVFGSQLSAAKETKDGTSFGNFITARGLRKMARREGKRQLRFLPLHVAMEGLLAKHFGGPDIAWSEYSRRVMRSGLSPRSEVAIPGNQIAGLEDALRLFEIHDQQVGVLLFVADTLASAFVVPHPGDYIQLHSTLLTDFYGELIWRNGFFATETTILPDPIAVDQISTLSDLRFEVDQLRKRWESLNEIMAPELLERPLEHQTVYRFKPFTLNRFVSNLDPKEENFIGETICTDDGTLQYLKTYRLSAAQTRRAYLLKQLAAAEWSLDRCAESLDCSTNQLILRLENAGFGYLLHQHVLDGVHASERRR</sequence>
<comment type="caution">
    <text evidence="2">The sequence shown here is derived from an EMBL/GenBank/DDBJ whole genome shotgun (WGS) entry which is preliminary data.</text>
</comment>